<dbReference type="RefSeq" id="WP_345651141.1">
    <property type="nucleotide sequence ID" value="NZ_BAABEP010000040.1"/>
</dbReference>
<evidence type="ECO:0000313" key="1">
    <source>
        <dbReference type="EMBL" id="GAA3745468.1"/>
    </source>
</evidence>
<dbReference type="Proteomes" id="UP001499884">
    <property type="component" value="Unassembled WGS sequence"/>
</dbReference>
<protein>
    <recommendedName>
        <fullName evidence="3">Amine oxidase domain-containing protein</fullName>
    </recommendedName>
</protein>
<name>A0ABP7FRD9_9ACTN</name>
<reference evidence="2" key="1">
    <citation type="journal article" date="2019" name="Int. J. Syst. Evol. Microbiol.">
        <title>The Global Catalogue of Microorganisms (GCM) 10K type strain sequencing project: providing services to taxonomists for standard genome sequencing and annotation.</title>
        <authorList>
            <consortium name="The Broad Institute Genomics Platform"/>
            <consortium name="The Broad Institute Genome Sequencing Center for Infectious Disease"/>
            <person name="Wu L."/>
            <person name="Ma J."/>
        </authorList>
    </citation>
    <scope>NUCLEOTIDE SEQUENCE [LARGE SCALE GENOMIC DNA]</scope>
    <source>
        <strain evidence="2">JCM 30846</strain>
    </source>
</reference>
<gene>
    <name evidence="1" type="ORF">GCM10023082_47650</name>
</gene>
<keyword evidence="2" id="KW-1185">Reference proteome</keyword>
<dbReference type="EMBL" id="BAABEP010000040">
    <property type="protein sequence ID" value="GAA3745468.1"/>
    <property type="molecule type" value="Genomic_DNA"/>
</dbReference>
<sequence>MQHSVPYEFVTTKLADADAVFYDTANDGKPADLGPKLFAQQAFKQLPATRVRHLFGSECFLSGGFGGALAAFDGFESALRKLKTA</sequence>
<accession>A0ABP7FRD9</accession>
<evidence type="ECO:0000313" key="2">
    <source>
        <dbReference type="Proteomes" id="UP001499884"/>
    </source>
</evidence>
<comment type="caution">
    <text evidence="1">The sequence shown here is derived from an EMBL/GenBank/DDBJ whole genome shotgun (WGS) entry which is preliminary data.</text>
</comment>
<proteinExistence type="predicted"/>
<evidence type="ECO:0008006" key="3">
    <source>
        <dbReference type="Google" id="ProtNLM"/>
    </source>
</evidence>
<organism evidence="1 2">
    <name type="scientific">Streptomyces tremellae</name>
    <dbReference type="NCBI Taxonomy" id="1124239"/>
    <lineage>
        <taxon>Bacteria</taxon>
        <taxon>Bacillati</taxon>
        <taxon>Actinomycetota</taxon>
        <taxon>Actinomycetes</taxon>
        <taxon>Kitasatosporales</taxon>
        <taxon>Streptomycetaceae</taxon>
        <taxon>Streptomyces</taxon>
    </lineage>
</organism>